<evidence type="ECO:0000256" key="1">
    <source>
        <dbReference type="SAM" id="MobiDB-lite"/>
    </source>
</evidence>
<evidence type="ECO:0000313" key="2">
    <source>
        <dbReference type="EMBL" id="KAF1924771.1"/>
    </source>
</evidence>
<reference evidence="2" key="1">
    <citation type="journal article" date="2020" name="Stud. Mycol.">
        <title>101 Dothideomycetes genomes: a test case for predicting lifestyles and emergence of pathogens.</title>
        <authorList>
            <person name="Haridas S."/>
            <person name="Albert R."/>
            <person name="Binder M."/>
            <person name="Bloem J."/>
            <person name="Labutti K."/>
            <person name="Salamov A."/>
            <person name="Andreopoulos B."/>
            <person name="Baker S."/>
            <person name="Barry K."/>
            <person name="Bills G."/>
            <person name="Bluhm B."/>
            <person name="Cannon C."/>
            <person name="Castanera R."/>
            <person name="Culley D."/>
            <person name="Daum C."/>
            <person name="Ezra D."/>
            <person name="Gonzalez J."/>
            <person name="Henrissat B."/>
            <person name="Kuo A."/>
            <person name="Liang C."/>
            <person name="Lipzen A."/>
            <person name="Lutzoni F."/>
            <person name="Magnuson J."/>
            <person name="Mondo S."/>
            <person name="Nolan M."/>
            <person name="Ohm R."/>
            <person name="Pangilinan J."/>
            <person name="Park H.-J."/>
            <person name="Ramirez L."/>
            <person name="Alfaro M."/>
            <person name="Sun H."/>
            <person name="Tritt A."/>
            <person name="Yoshinaga Y."/>
            <person name="Zwiers L.-H."/>
            <person name="Turgeon B."/>
            <person name="Goodwin S."/>
            <person name="Spatafora J."/>
            <person name="Crous P."/>
            <person name="Grigoriev I."/>
        </authorList>
    </citation>
    <scope>NUCLEOTIDE SEQUENCE</scope>
    <source>
        <strain evidence="2">CBS 183.55</strain>
    </source>
</reference>
<dbReference type="RefSeq" id="XP_033445023.1">
    <property type="nucleotide sequence ID" value="XM_033598275.1"/>
</dbReference>
<feature type="compositionally biased region" description="Low complexity" evidence="1">
    <location>
        <begin position="28"/>
        <end position="38"/>
    </location>
</feature>
<protein>
    <submittedName>
        <fullName evidence="2">Uncharacterized protein</fullName>
    </submittedName>
</protein>
<accession>A0A6A5R966</accession>
<dbReference type="GeneID" id="54355942"/>
<sequence>MDHDDNNASYNPCMGFGQPSMNDATETSPSNFSLSTSSSQNYTAPTISSYDWITPQATASHYSMMQSNYNITVMTTADFAPHWPMLAESYYPNPNSFPPQISSYETPPVRTLPQETHLPIHFSESQRAIPAWVYFVTGHPRNTEGQNTVTGSPAFEARYAAKTIAGYKQSTVFRKSSTVAAEGHRNHKMRLRRSIETHRPAPYQKDIQTLCYGSPYSSRSSRMPSMQRPISHATTASRQLTLSNPLRQWISLRGMPRLIVTC</sequence>
<keyword evidence="3" id="KW-1185">Reference proteome</keyword>
<name>A0A6A5R966_9PLEO</name>
<evidence type="ECO:0000313" key="3">
    <source>
        <dbReference type="Proteomes" id="UP000800082"/>
    </source>
</evidence>
<dbReference type="AlphaFoldDB" id="A0A6A5R966"/>
<gene>
    <name evidence="2" type="ORF">M421DRAFT_95124</name>
</gene>
<feature type="region of interest" description="Disordered" evidence="1">
    <location>
        <begin position="1"/>
        <end position="38"/>
    </location>
</feature>
<organism evidence="2 3">
    <name type="scientific">Didymella exigua CBS 183.55</name>
    <dbReference type="NCBI Taxonomy" id="1150837"/>
    <lineage>
        <taxon>Eukaryota</taxon>
        <taxon>Fungi</taxon>
        <taxon>Dikarya</taxon>
        <taxon>Ascomycota</taxon>
        <taxon>Pezizomycotina</taxon>
        <taxon>Dothideomycetes</taxon>
        <taxon>Pleosporomycetidae</taxon>
        <taxon>Pleosporales</taxon>
        <taxon>Pleosporineae</taxon>
        <taxon>Didymellaceae</taxon>
        <taxon>Didymella</taxon>
    </lineage>
</organism>
<proteinExistence type="predicted"/>
<dbReference type="EMBL" id="ML978990">
    <property type="protein sequence ID" value="KAF1924771.1"/>
    <property type="molecule type" value="Genomic_DNA"/>
</dbReference>
<dbReference type="Proteomes" id="UP000800082">
    <property type="component" value="Unassembled WGS sequence"/>
</dbReference>